<dbReference type="InterPro" id="IPR002937">
    <property type="entry name" value="Amino_oxidase"/>
</dbReference>
<dbReference type="InterPro" id="IPR036188">
    <property type="entry name" value="FAD/NAD-bd_sf"/>
</dbReference>
<dbReference type="EMBL" id="JBHMAS010000028">
    <property type="protein sequence ID" value="MFB9780817.1"/>
    <property type="molecule type" value="Genomic_DNA"/>
</dbReference>
<dbReference type="Gene3D" id="3.90.660.10">
    <property type="match status" value="1"/>
</dbReference>
<accession>A0ABV5XFR2</accession>
<dbReference type="SUPFAM" id="SSF54373">
    <property type="entry name" value="FAD-linked reductases, C-terminal domain"/>
    <property type="match status" value="1"/>
</dbReference>
<dbReference type="SUPFAM" id="SSF51905">
    <property type="entry name" value="FAD/NAD(P)-binding domain"/>
    <property type="match status" value="1"/>
</dbReference>
<dbReference type="Gene3D" id="1.10.405.40">
    <property type="match status" value="1"/>
</dbReference>
<dbReference type="Gene3D" id="3.50.50.60">
    <property type="entry name" value="FAD/NAD(P)-binding domain"/>
    <property type="match status" value="1"/>
</dbReference>
<organism evidence="2 3">
    <name type="scientific">Rhodococcus baikonurensis</name>
    <dbReference type="NCBI Taxonomy" id="172041"/>
    <lineage>
        <taxon>Bacteria</taxon>
        <taxon>Bacillati</taxon>
        <taxon>Actinomycetota</taxon>
        <taxon>Actinomycetes</taxon>
        <taxon>Mycobacteriales</taxon>
        <taxon>Nocardiaceae</taxon>
        <taxon>Rhodococcus</taxon>
        <taxon>Rhodococcus erythropolis group</taxon>
    </lineage>
</organism>
<evidence type="ECO:0000313" key="2">
    <source>
        <dbReference type="EMBL" id="MFB9780817.1"/>
    </source>
</evidence>
<dbReference type="PANTHER" id="PTHR10742:SF342">
    <property type="entry name" value="AMINE OXIDASE"/>
    <property type="match status" value="1"/>
</dbReference>
<sequence length="543" mass="60270">MLIPDFPFPYDDFVRHTDGIGSVPADTFGTEVAIVGGGMAGLIAAYELMKMGLRPVIYESAELGGRMRGKRFGSDGPVADLGGMRFPLSSQTFFHYVDMLGLDTSPFPNPLTPASSSTVVELAGKAHYAQTTGDLPQFFQDMAQAWSDCLEERAHFGEMQAAIADRDFEKIKKIWNDLVPRFDGTSFYGYLESSKAFSELPFEYREAFGQVGFGTGGWDTNYPDSILELLRVVYVDADDHQQRILGGADQVPYGLWRYVPEGIAHWPEGTSLASLHGGSPRGAVAAIARNSDGNRIDITDKWGNTSSYAAVISTCQSWLLSARIDCQEDLFSHKLWMAMERSHYMQASKTFVMVDRPFWKDVDPTTGRDVMSTTLTDRITRGTYLIDDGPDKPAAICLSYTWNDDALKWMPLDPNERVRMMLHSLGQIYPGVDIAAHIVGEPITVSWEADPNFMGAFSDNLPGHYRYQERLYTHFMQSEFPPEHRGIFLAGDDISWTGGWVEGAVTTGLNAVWGVMHQLGGRSPETNPGPGDLFDELKPIRLA</sequence>
<dbReference type="RefSeq" id="WP_378374850.1">
    <property type="nucleotide sequence ID" value="NZ_JBHMAS010000028.1"/>
</dbReference>
<name>A0ABV5XFR2_9NOCA</name>
<keyword evidence="3" id="KW-1185">Reference proteome</keyword>
<dbReference type="Pfam" id="PF01593">
    <property type="entry name" value="Amino_oxidase"/>
    <property type="match status" value="1"/>
</dbReference>
<reference evidence="2 3" key="1">
    <citation type="submission" date="2024-09" db="EMBL/GenBank/DDBJ databases">
        <authorList>
            <person name="Sun Q."/>
            <person name="Mori K."/>
        </authorList>
    </citation>
    <scope>NUCLEOTIDE SEQUENCE [LARGE SCALE GENOMIC DNA]</scope>
    <source>
        <strain evidence="2 3">JCM 11411</strain>
    </source>
</reference>
<protein>
    <submittedName>
        <fullName evidence="2">Flavin monoamine oxidase family protein</fullName>
    </submittedName>
</protein>
<dbReference type="Proteomes" id="UP001589587">
    <property type="component" value="Unassembled WGS sequence"/>
</dbReference>
<dbReference type="InterPro" id="IPR050281">
    <property type="entry name" value="Flavin_monoamine_oxidase"/>
</dbReference>
<gene>
    <name evidence="2" type="ORF">ACFFQ6_14045</name>
</gene>
<comment type="caution">
    <text evidence="2">The sequence shown here is derived from an EMBL/GenBank/DDBJ whole genome shotgun (WGS) entry which is preliminary data.</text>
</comment>
<dbReference type="PANTHER" id="PTHR10742">
    <property type="entry name" value="FLAVIN MONOAMINE OXIDASE"/>
    <property type="match status" value="1"/>
</dbReference>
<evidence type="ECO:0000259" key="1">
    <source>
        <dbReference type="Pfam" id="PF01593"/>
    </source>
</evidence>
<feature type="domain" description="Amine oxidase" evidence="1">
    <location>
        <begin position="39"/>
        <end position="514"/>
    </location>
</feature>
<evidence type="ECO:0000313" key="3">
    <source>
        <dbReference type="Proteomes" id="UP001589587"/>
    </source>
</evidence>
<proteinExistence type="predicted"/>